<comment type="caution">
    <text evidence="2">The sequence shown here is derived from an EMBL/GenBank/DDBJ whole genome shotgun (WGS) entry which is preliminary data.</text>
</comment>
<dbReference type="GO" id="GO:0016747">
    <property type="term" value="F:acyltransferase activity, transferring groups other than amino-acyl groups"/>
    <property type="evidence" value="ECO:0007669"/>
    <property type="project" value="InterPro"/>
</dbReference>
<evidence type="ECO:0000313" key="3">
    <source>
        <dbReference type="Proteomes" id="UP001061958"/>
    </source>
</evidence>
<dbReference type="OrthoDB" id="5689at2759"/>
<dbReference type="EMBL" id="BQMJ01000022">
    <property type="protein sequence ID" value="GJQ11251.1"/>
    <property type="molecule type" value="Genomic_DNA"/>
</dbReference>
<keyword evidence="3" id="KW-1185">Reference proteome</keyword>
<sequence length="219" mass="24516">MRSLSYMVHGQLWLDCLSTQYSLFLLTEEESLEDLRALVDLINTCYRSPSCWTNESSLIKGERVNLEQVRDYIKSSELLVLKREGTNSNGSCTSSRNQSSTIPLLLGCVRTGPVSETVVGPLAEVAGYVGLLCSHPCCQGSGVGTFLIDAAEERCATFHKLNKMVMDVLDAREELIKWYEKKGYRRTESFVPARAFIEGKGELMLKDCNFILLEKKLGL</sequence>
<accession>A0A9C7PWT4</accession>
<organism evidence="2 3">
    <name type="scientific">Galdieria partita</name>
    <dbReference type="NCBI Taxonomy" id="83374"/>
    <lineage>
        <taxon>Eukaryota</taxon>
        <taxon>Rhodophyta</taxon>
        <taxon>Bangiophyceae</taxon>
        <taxon>Galdieriales</taxon>
        <taxon>Galdieriaceae</taxon>
        <taxon>Galdieria</taxon>
    </lineage>
</organism>
<dbReference type="Proteomes" id="UP001061958">
    <property type="component" value="Unassembled WGS sequence"/>
</dbReference>
<feature type="domain" description="N-acetyltransferase" evidence="1">
    <location>
        <begin position="107"/>
        <end position="185"/>
    </location>
</feature>
<proteinExistence type="predicted"/>
<dbReference type="InterPro" id="IPR000182">
    <property type="entry name" value="GNAT_dom"/>
</dbReference>
<protein>
    <recommendedName>
        <fullName evidence="1">N-acetyltransferase domain-containing protein</fullName>
    </recommendedName>
</protein>
<dbReference type="Gene3D" id="3.40.630.30">
    <property type="match status" value="1"/>
</dbReference>
<name>A0A9C7PWT4_9RHOD</name>
<reference evidence="2" key="1">
    <citation type="journal article" date="2022" name="Proc. Natl. Acad. Sci. U.S.A.">
        <title>Life cycle and functional genomics of the unicellular red alga Galdieria for elucidating algal and plant evolution and industrial use.</title>
        <authorList>
            <person name="Hirooka S."/>
            <person name="Itabashi T."/>
            <person name="Ichinose T.M."/>
            <person name="Onuma R."/>
            <person name="Fujiwara T."/>
            <person name="Yamashita S."/>
            <person name="Jong L.W."/>
            <person name="Tomita R."/>
            <person name="Iwane A.H."/>
            <person name="Miyagishima S.Y."/>
        </authorList>
    </citation>
    <scope>NUCLEOTIDE SEQUENCE</scope>
    <source>
        <strain evidence="2">NBRC 102759</strain>
    </source>
</reference>
<dbReference type="AlphaFoldDB" id="A0A9C7PWT4"/>
<dbReference type="Pfam" id="PF13508">
    <property type="entry name" value="Acetyltransf_7"/>
    <property type="match status" value="1"/>
</dbReference>
<dbReference type="SUPFAM" id="SSF55729">
    <property type="entry name" value="Acyl-CoA N-acyltransferases (Nat)"/>
    <property type="match status" value="1"/>
</dbReference>
<dbReference type="InterPro" id="IPR016181">
    <property type="entry name" value="Acyl_CoA_acyltransferase"/>
</dbReference>
<reference evidence="2" key="2">
    <citation type="submission" date="2022-01" db="EMBL/GenBank/DDBJ databases">
        <authorList>
            <person name="Hirooka S."/>
            <person name="Miyagishima S.Y."/>
        </authorList>
    </citation>
    <scope>NUCLEOTIDE SEQUENCE</scope>
    <source>
        <strain evidence="2">NBRC 102759</strain>
    </source>
</reference>
<gene>
    <name evidence="2" type="ORF">GpartN1_g3042.t1</name>
</gene>
<evidence type="ECO:0000259" key="1">
    <source>
        <dbReference type="Pfam" id="PF13508"/>
    </source>
</evidence>
<evidence type="ECO:0000313" key="2">
    <source>
        <dbReference type="EMBL" id="GJQ11251.1"/>
    </source>
</evidence>